<dbReference type="Proteomes" id="UP001151071">
    <property type="component" value="Unassembled WGS sequence"/>
</dbReference>
<keyword evidence="1" id="KW-0812">Transmembrane</keyword>
<evidence type="ECO:0000313" key="2">
    <source>
        <dbReference type="EMBL" id="MDA5106751.1"/>
    </source>
</evidence>
<gene>
    <name evidence="2" type="ORF">O3V59_00105</name>
</gene>
<dbReference type="InterPro" id="IPR017853">
    <property type="entry name" value="GH"/>
</dbReference>
<dbReference type="Gene3D" id="3.20.20.80">
    <property type="entry name" value="Glycosidases"/>
    <property type="match status" value="1"/>
</dbReference>
<proteinExistence type="predicted"/>
<keyword evidence="1" id="KW-1133">Transmembrane helix</keyword>
<feature type="transmembrane region" description="Helical" evidence="1">
    <location>
        <begin position="12"/>
        <end position="30"/>
    </location>
</feature>
<dbReference type="AlphaFoldDB" id="A0A9X3TLR0"/>
<keyword evidence="3" id="KW-1185">Reference proteome</keyword>
<organism evidence="2 3">
    <name type="scientific">Brevibacillus thermoruber</name>
    <dbReference type="NCBI Taxonomy" id="33942"/>
    <lineage>
        <taxon>Bacteria</taxon>
        <taxon>Bacillati</taxon>
        <taxon>Bacillota</taxon>
        <taxon>Bacilli</taxon>
        <taxon>Bacillales</taxon>
        <taxon>Paenibacillaceae</taxon>
        <taxon>Brevibacillus</taxon>
    </lineage>
</organism>
<comment type="caution">
    <text evidence="2">The sequence shown here is derived from an EMBL/GenBank/DDBJ whole genome shotgun (WGS) entry which is preliminary data.</text>
</comment>
<dbReference type="RefSeq" id="WP_271139188.1">
    <property type="nucleotide sequence ID" value="NZ_JAPYYP010000001.1"/>
</dbReference>
<evidence type="ECO:0000313" key="3">
    <source>
        <dbReference type="Proteomes" id="UP001151071"/>
    </source>
</evidence>
<reference evidence="2" key="1">
    <citation type="submission" date="2022-12" db="EMBL/GenBank/DDBJ databases">
        <title>Draft genome sequence of the thermophilic strain Brevibacillus thermoruber HT42, isolated from Los Humeros, Puebla, Mexico, with biotechnological potential.</title>
        <authorList>
            <person name="Lara Sanchez J."/>
            <person name="Solis Palacios R."/>
            <person name="Bustos Baena A.S."/>
            <person name="Ruz Baez A.E."/>
            <person name="Espinosa Luna G."/>
            <person name="Oliart Ros R.M."/>
        </authorList>
    </citation>
    <scope>NUCLEOTIDE SEQUENCE</scope>
    <source>
        <strain evidence="2">HT42</strain>
    </source>
</reference>
<protein>
    <submittedName>
        <fullName evidence="2">Uncharacterized protein</fullName>
    </submittedName>
</protein>
<name>A0A9X3TLR0_9BACL</name>
<dbReference type="SUPFAM" id="SSF51445">
    <property type="entry name" value="(Trans)glycosidases"/>
    <property type="match status" value="1"/>
</dbReference>
<accession>A0A9X3TLR0</accession>
<keyword evidence="1" id="KW-0472">Membrane</keyword>
<sequence length="739" mass="84663">MEKAGIRKRIRWLLLAGFAGVAIGYAMWMFPTSAQVETGQTAEGHHLKFRTHGEQLQMYKDSAWKPYFVKGINLGASLPGHYPGELPIQKEDYERWFGMMHELGVRAVRIYTIHQPVFYEALVEFNRKHADDPLYLIQGIWSPEEALIEKKDAFLPEIKTEFRQEIEYAVGAVYGDIEIPERQGKASGTYTANAGPYLLGWHVGTEWDPEMVSQTNRVRKQEPMYHGRHFQAAPAATPFESWLAEMLDYTAQLEAKRGWQHPVTFTNWVTTDPLSHPGEPIIHEDMVSVDPTHIRTVNWEAGFFAAYHVYPYYPDFFRFDPALRTVKNERGEVDPYKAYLRQLKSHHRGMPVMVTEFGVPSSLGVAHLGPLGRDQGGHDEREQGRINAELLQEIYAEGYSGAILFAWQDEWFKRTWNTMRFEIPEDRHAYWKNELTNESFFGLLAMDAGKEDDLVIDGKADDWDRLPAEEKRKIPAHMPGFRDIWMTHDEAYVYLLARLDGAFQPEKETVYIGFDTIPGGNRQSGELPGLSLDEGLEALAVLGTEQESQVKLAAQYDFHRRLYGERFGMINVPEEERRDNSGLFTPVKLAVSLEMSPPDTKQVHPFEEVVVGKLRRGTTAVGKEGYSSQAHWQVNGEWLEVRIPWMLLGFTDPSTKHVLSYGDGKTKSFTAVATEGIRIIALRGEKASGQLRGVGDTVVPLSTWERYTWRDWEQPQFSERKKESYSIYQKALQTIPAYR</sequence>
<dbReference type="EMBL" id="JAPYYP010000001">
    <property type="protein sequence ID" value="MDA5106751.1"/>
    <property type="molecule type" value="Genomic_DNA"/>
</dbReference>
<evidence type="ECO:0000256" key="1">
    <source>
        <dbReference type="SAM" id="Phobius"/>
    </source>
</evidence>